<dbReference type="AlphaFoldDB" id="L0DX24"/>
<name>L0DX24_THIND</name>
<dbReference type="PATRIC" id="fig|1255043.3.peg.1965"/>
<dbReference type="EMBL" id="CP003989">
    <property type="protein sequence ID" value="AGA33603.1"/>
    <property type="molecule type" value="Genomic_DNA"/>
</dbReference>
<sequence length="49" mass="5440">MARKTQGRAQTIGRPGATLTTVTRLREHPRVLLPMGRRDANGERRSVNG</sequence>
<accession>L0DX24</accession>
<dbReference type="KEGG" id="tni:TVNIR_1941"/>
<evidence type="ECO:0000256" key="1">
    <source>
        <dbReference type="SAM" id="MobiDB-lite"/>
    </source>
</evidence>
<feature type="compositionally biased region" description="Basic and acidic residues" evidence="1">
    <location>
        <begin position="24"/>
        <end position="49"/>
    </location>
</feature>
<reference evidence="2" key="1">
    <citation type="submission" date="2015-12" db="EMBL/GenBank/DDBJ databases">
        <authorList>
            <person name="Tikhonova T.V."/>
            <person name="Pavlov A.R."/>
            <person name="Beletsky A.V."/>
            <person name="Mardanov A.V."/>
            <person name="Sorokin D.Y."/>
            <person name="Ravin N.V."/>
            <person name="Popov V.O."/>
        </authorList>
    </citation>
    <scope>NUCLEOTIDE SEQUENCE</scope>
    <source>
        <strain evidence="2">DSM 14787</strain>
    </source>
</reference>
<feature type="region of interest" description="Disordered" evidence="1">
    <location>
        <begin position="1"/>
        <end position="49"/>
    </location>
</feature>
<protein>
    <submittedName>
        <fullName evidence="2">Uncharacterized protein</fullName>
    </submittedName>
</protein>
<gene>
    <name evidence="2" type="ordered locus">TVNIR_1941</name>
</gene>
<proteinExistence type="predicted"/>
<keyword evidence="3" id="KW-1185">Reference proteome</keyword>
<evidence type="ECO:0000313" key="2">
    <source>
        <dbReference type="EMBL" id="AGA33603.1"/>
    </source>
</evidence>
<dbReference type="HOGENOM" id="CLU_3141743_0_0_6"/>
<organism evidence="2 3">
    <name type="scientific">Thioalkalivibrio nitratireducens (strain DSM 14787 / UNIQEM 213 / ALEN2)</name>
    <dbReference type="NCBI Taxonomy" id="1255043"/>
    <lineage>
        <taxon>Bacteria</taxon>
        <taxon>Pseudomonadati</taxon>
        <taxon>Pseudomonadota</taxon>
        <taxon>Gammaproteobacteria</taxon>
        <taxon>Chromatiales</taxon>
        <taxon>Ectothiorhodospiraceae</taxon>
        <taxon>Thioalkalivibrio</taxon>
    </lineage>
</organism>
<evidence type="ECO:0000313" key="3">
    <source>
        <dbReference type="Proteomes" id="UP000010809"/>
    </source>
</evidence>
<dbReference type="Proteomes" id="UP000010809">
    <property type="component" value="Chromosome"/>
</dbReference>
<dbReference type="STRING" id="1255043.TVNIR_1941"/>